<dbReference type="InterPro" id="IPR029044">
    <property type="entry name" value="Nucleotide-diphossugar_trans"/>
</dbReference>
<protein>
    <submittedName>
        <fullName evidence="2">Glycosyltransferase</fullName>
        <ecNumber evidence="2">2.4.-.-</ecNumber>
    </submittedName>
</protein>
<reference evidence="2" key="1">
    <citation type="submission" date="2022-09" db="EMBL/GenBank/DDBJ databases">
        <authorList>
            <person name="Yuan C."/>
            <person name="Ke Z."/>
        </authorList>
    </citation>
    <scope>NUCLEOTIDE SEQUENCE</scope>
    <source>
        <strain evidence="2">LB-8</strain>
    </source>
</reference>
<dbReference type="SUPFAM" id="SSF53448">
    <property type="entry name" value="Nucleotide-diphospho-sugar transferases"/>
    <property type="match status" value="1"/>
</dbReference>
<dbReference type="InterPro" id="IPR001173">
    <property type="entry name" value="Glyco_trans_2-like"/>
</dbReference>
<comment type="caution">
    <text evidence="2">The sequence shown here is derived from an EMBL/GenBank/DDBJ whole genome shotgun (WGS) entry which is preliminary data.</text>
</comment>
<feature type="domain" description="Glycosyltransferase 2-like" evidence="1">
    <location>
        <begin position="5"/>
        <end position="138"/>
    </location>
</feature>
<proteinExistence type="predicted"/>
<evidence type="ECO:0000259" key="1">
    <source>
        <dbReference type="Pfam" id="PF00535"/>
    </source>
</evidence>
<keyword evidence="2" id="KW-0808">Transferase</keyword>
<dbReference type="EMBL" id="JAOTIF010000015">
    <property type="protein sequence ID" value="MCU7550853.1"/>
    <property type="molecule type" value="Genomic_DNA"/>
</dbReference>
<organism evidence="2 3">
    <name type="scientific">Paraflavisolibacter caeni</name>
    <dbReference type="NCBI Taxonomy" id="2982496"/>
    <lineage>
        <taxon>Bacteria</taxon>
        <taxon>Pseudomonadati</taxon>
        <taxon>Bacteroidota</taxon>
        <taxon>Chitinophagia</taxon>
        <taxon>Chitinophagales</taxon>
        <taxon>Chitinophagaceae</taxon>
        <taxon>Paraflavisolibacter</taxon>
    </lineage>
</organism>
<dbReference type="PANTHER" id="PTHR22916">
    <property type="entry name" value="GLYCOSYLTRANSFERASE"/>
    <property type="match status" value="1"/>
</dbReference>
<evidence type="ECO:0000313" key="2">
    <source>
        <dbReference type="EMBL" id="MCU7550853.1"/>
    </source>
</evidence>
<sequence>MPLTSVIIPTYNSSKFIKETINAILVQSLQDFEIIVVDDCSTDNTISLIESYQDPRIRIFQNPKNMGIPYTHNKLIELTTTNYIAIQDHDDISYPYRLERQYHFLKSNPELIAVASYPDFIDQEGKPTLQPLLRKFLRIFKLNNTDIQGNEIFPSLLFKNFFCHSTVMLNKEKLGSLRYQSGFSICDDYDFLARISEKMGIFIDKKPVLKYRKHQINTSTIRTQEFENDSNAIQGRYLKLLNIEVDQTALYIHNGYYNSRNFTPDIQYLQESLRWYRKIIENNKQAKLYKDKALRKAIELNWFERCLALSNVGFSVWKIYIKNSYINGGKFKQAAKSLIILLSLMLSKSKKIQ</sequence>
<dbReference type="PANTHER" id="PTHR22916:SF3">
    <property type="entry name" value="UDP-GLCNAC:BETAGAL BETA-1,3-N-ACETYLGLUCOSAMINYLTRANSFERASE-LIKE PROTEIN 1"/>
    <property type="match status" value="1"/>
</dbReference>
<gene>
    <name evidence="2" type="ORF">OCK74_17165</name>
</gene>
<dbReference type="Pfam" id="PF00535">
    <property type="entry name" value="Glycos_transf_2"/>
    <property type="match status" value="1"/>
</dbReference>
<name>A0A9X3BJ84_9BACT</name>
<dbReference type="Proteomes" id="UP001155483">
    <property type="component" value="Unassembled WGS sequence"/>
</dbReference>
<dbReference type="RefSeq" id="WP_279298290.1">
    <property type="nucleotide sequence ID" value="NZ_JAOTIF010000015.1"/>
</dbReference>
<dbReference type="AlphaFoldDB" id="A0A9X3BJ84"/>
<keyword evidence="3" id="KW-1185">Reference proteome</keyword>
<keyword evidence="2" id="KW-0328">Glycosyltransferase</keyword>
<accession>A0A9X3BJ84</accession>
<evidence type="ECO:0000313" key="3">
    <source>
        <dbReference type="Proteomes" id="UP001155483"/>
    </source>
</evidence>
<reference evidence="2" key="2">
    <citation type="submission" date="2023-04" db="EMBL/GenBank/DDBJ databases">
        <title>Paracnuella aquatica gen. nov., sp. nov., a member of the family Chitinophagaceae isolated from a hot spring.</title>
        <authorList>
            <person name="Wang C."/>
        </authorList>
    </citation>
    <scope>NUCLEOTIDE SEQUENCE</scope>
    <source>
        <strain evidence="2">LB-8</strain>
    </source>
</reference>
<dbReference type="GO" id="GO:0016758">
    <property type="term" value="F:hexosyltransferase activity"/>
    <property type="evidence" value="ECO:0007669"/>
    <property type="project" value="UniProtKB-ARBA"/>
</dbReference>
<dbReference type="EC" id="2.4.-.-" evidence="2"/>
<dbReference type="Gene3D" id="3.90.550.10">
    <property type="entry name" value="Spore Coat Polysaccharide Biosynthesis Protein SpsA, Chain A"/>
    <property type="match status" value="1"/>
</dbReference>